<sequence>MMAALSPRWPAPGLPLAVVAPAGRVAPDALEAGLAALAELAPGCRVDCPPAVTASLDYLAGPDEERAANLNELMRDSSLGAVIAARGGFGCLRLLPLLDLAALARSKTCLIGFSDLTALLNPLAALGLVTLHGPVVTQIPRLDQASRADLAALLAGRRPWPAALNGRGLTGGRATGPLMGGNLTTLCSLLGTPWFPELTGAVLILEDSGEAPYRLDRLISQLEFSGALAQVAGVAVGRLGDQGSDPPGAAPALTRRLEGLGKPVVMGLPFGHGAANRLLPLGALAELDGGAGTLSVGLNLA</sequence>
<feature type="active site" description="Nucleophile" evidence="6">
    <location>
        <position position="114"/>
    </location>
</feature>
<dbReference type="PANTHER" id="PTHR30237">
    <property type="entry name" value="MURAMOYLTETRAPEPTIDE CARBOXYPEPTIDASE"/>
    <property type="match status" value="1"/>
</dbReference>
<keyword evidence="4" id="KW-0378">Hydrolase</keyword>
<feature type="domain" description="LD-carboxypeptidase N-terminal" evidence="7">
    <location>
        <begin position="17"/>
        <end position="133"/>
    </location>
</feature>
<evidence type="ECO:0000259" key="7">
    <source>
        <dbReference type="Pfam" id="PF02016"/>
    </source>
</evidence>
<comment type="similarity">
    <text evidence="1">Belongs to the peptidase S66 family.</text>
</comment>
<proteinExistence type="inferred from homology"/>
<reference evidence="10" key="1">
    <citation type="journal article" date="2023" name="Arch. Microbiol.">
        <title>Desulfoferula mesophilus gen. nov. sp. nov., a mesophilic sulfate-reducing bacterium isolated from a brackish lake sediment.</title>
        <authorList>
            <person name="Watanabe T."/>
            <person name="Yabe T."/>
            <person name="Tsuji J.M."/>
            <person name="Fukui M."/>
        </authorList>
    </citation>
    <scope>NUCLEOTIDE SEQUENCE [LARGE SCALE GENOMIC DNA]</scope>
    <source>
        <strain evidence="10">12FAK</strain>
    </source>
</reference>
<dbReference type="PANTHER" id="PTHR30237:SF2">
    <property type="entry name" value="MUREIN TETRAPEPTIDE CARBOXYPEPTIDASE"/>
    <property type="match status" value="1"/>
</dbReference>
<dbReference type="SUPFAM" id="SSF141986">
    <property type="entry name" value="LD-carboxypeptidase A C-terminal domain-like"/>
    <property type="match status" value="1"/>
</dbReference>
<dbReference type="InterPro" id="IPR040449">
    <property type="entry name" value="Peptidase_S66_N"/>
</dbReference>
<evidence type="ECO:0000313" key="10">
    <source>
        <dbReference type="Proteomes" id="UP001366166"/>
    </source>
</evidence>
<dbReference type="AlphaFoldDB" id="A0AAU9EQZ4"/>
<dbReference type="InterPro" id="IPR027478">
    <property type="entry name" value="LdcA_N"/>
</dbReference>
<dbReference type="GO" id="GO:0004180">
    <property type="term" value="F:carboxypeptidase activity"/>
    <property type="evidence" value="ECO:0007669"/>
    <property type="project" value="UniProtKB-KW"/>
</dbReference>
<evidence type="ECO:0000256" key="3">
    <source>
        <dbReference type="ARBA" id="ARBA00022670"/>
    </source>
</evidence>
<organism evidence="9 10">
    <name type="scientific">Desulfoferula mesophila</name>
    <dbReference type="NCBI Taxonomy" id="3058419"/>
    <lineage>
        <taxon>Bacteria</taxon>
        <taxon>Pseudomonadati</taxon>
        <taxon>Thermodesulfobacteriota</taxon>
        <taxon>Desulfarculia</taxon>
        <taxon>Desulfarculales</taxon>
        <taxon>Desulfarculaceae</taxon>
        <taxon>Desulfoferula</taxon>
    </lineage>
</organism>
<dbReference type="InterPro" id="IPR029062">
    <property type="entry name" value="Class_I_gatase-like"/>
</dbReference>
<dbReference type="RefSeq" id="WP_338601861.1">
    <property type="nucleotide sequence ID" value="NZ_AP028679.1"/>
</dbReference>
<dbReference type="Pfam" id="PF17676">
    <property type="entry name" value="Peptidase_S66C"/>
    <property type="match status" value="1"/>
</dbReference>
<dbReference type="SUPFAM" id="SSF52317">
    <property type="entry name" value="Class I glutamine amidotransferase-like"/>
    <property type="match status" value="1"/>
</dbReference>
<dbReference type="Gene3D" id="3.40.50.10740">
    <property type="entry name" value="Class I glutamine amidotransferase-like"/>
    <property type="match status" value="1"/>
</dbReference>
<dbReference type="CDD" id="cd07025">
    <property type="entry name" value="Peptidase_S66"/>
    <property type="match status" value="1"/>
</dbReference>
<dbReference type="GO" id="GO:0006508">
    <property type="term" value="P:proteolysis"/>
    <property type="evidence" value="ECO:0007669"/>
    <property type="project" value="UniProtKB-KW"/>
</dbReference>
<protein>
    <submittedName>
        <fullName evidence="9">Peptidase S66</fullName>
    </submittedName>
</protein>
<keyword evidence="3" id="KW-0645">Protease</keyword>
<evidence type="ECO:0000256" key="6">
    <source>
        <dbReference type="PIRSR" id="PIRSR028757-1"/>
    </source>
</evidence>
<dbReference type="Proteomes" id="UP001366166">
    <property type="component" value="Chromosome"/>
</dbReference>
<evidence type="ECO:0000313" key="9">
    <source>
        <dbReference type="EMBL" id="BEQ16271.1"/>
    </source>
</evidence>
<dbReference type="Gene3D" id="3.50.30.60">
    <property type="entry name" value="LD-carboxypeptidase A C-terminal domain-like"/>
    <property type="match status" value="1"/>
</dbReference>
<dbReference type="InterPro" id="IPR027461">
    <property type="entry name" value="Carboxypeptidase_A_C_sf"/>
</dbReference>
<evidence type="ECO:0000256" key="2">
    <source>
        <dbReference type="ARBA" id="ARBA00022645"/>
    </source>
</evidence>
<evidence type="ECO:0000256" key="4">
    <source>
        <dbReference type="ARBA" id="ARBA00022801"/>
    </source>
</evidence>
<dbReference type="InterPro" id="IPR003507">
    <property type="entry name" value="S66_fam"/>
</dbReference>
<keyword evidence="10" id="KW-1185">Reference proteome</keyword>
<keyword evidence="2" id="KW-0121">Carboxypeptidase</keyword>
<keyword evidence="5" id="KW-0720">Serine protease</keyword>
<feature type="active site" description="Charge relay system" evidence="6">
    <location>
        <position position="206"/>
    </location>
</feature>
<feature type="domain" description="LD-carboxypeptidase C-terminal" evidence="8">
    <location>
        <begin position="175"/>
        <end position="287"/>
    </location>
</feature>
<dbReference type="KEGG" id="dmp:FAK_33370"/>
<evidence type="ECO:0000259" key="8">
    <source>
        <dbReference type="Pfam" id="PF17676"/>
    </source>
</evidence>
<accession>A0AAU9EQZ4</accession>
<evidence type="ECO:0000256" key="1">
    <source>
        <dbReference type="ARBA" id="ARBA00010233"/>
    </source>
</evidence>
<dbReference type="PIRSF" id="PIRSF028757">
    <property type="entry name" value="LD-carboxypeptidase"/>
    <property type="match status" value="1"/>
</dbReference>
<dbReference type="InterPro" id="IPR040921">
    <property type="entry name" value="Peptidase_S66C"/>
</dbReference>
<dbReference type="EMBL" id="AP028679">
    <property type="protein sequence ID" value="BEQ16271.1"/>
    <property type="molecule type" value="Genomic_DNA"/>
</dbReference>
<evidence type="ECO:0000256" key="5">
    <source>
        <dbReference type="ARBA" id="ARBA00022825"/>
    </source>
</evidence>
<dbReference type="GO" id="GO:0008236">
    <property type="term" value="F:serine-type peptidase activity"/>
    <property type="evidence" value="ECO:0007669"/>
    <property type="project" value="UniProtKB-KW"/>
</dbReference>
<dbReference type="Pfam" id="PF02016">
    <property type="entry name" value="Peptidase_S66"/>
    <property type="match status" value="1"/>
</dbReference>
<name>A0AAU9EQZ4_9BACT</name>
<gene>
    <name evidence="9" type="ORF">FAK_33370</name>
</gene>
<feature type="active site" description="Charge relay system" evidence="6">
    <location>
        <position position="272"/>
    </location>
</feature>